<sequence length="133" mass="15292">MDITSQTTYDLIGGERSLQQLVEAFYPKVYSDPLLSPLFNGDMNEIMRKQKMFLTQLLGGPPLYSREFGPPAMRARHMPFEITPVRAQAWLRCMREALDEVEMDGTIRELFFARLSQIAGIMVNASDKNERED</sequence>
<dbReference type="GO" id="GO:0019825">
    <property type="term" value="F:oxygen binding"/>
    <property type="evidence" value="ECO:0007669"/>
    <property type="project" value="InterPro"/>
</dbReference>
<dbReference type="GO" id="GO:0046872">
    <property type="term" value="F:metal ion binding"/>
    <property type="evidence" value="ECO:0007669"/>
    <property type="project" value="UniProtKB-KW"/>
</dbReference>
<dbReference type="OrthoDB" id="9790913at2"/>
<dbReference type="Gene3D" id="1.10.490.10">
    <property type="entry name" value="Globins"/>
    <property type="match status" value="1"/>
</dbReference>
<evidence type="ECO:0000256" key="5">
    <source>
        <dbReference type="ARBA" id="ARBA00034496"/>
    </source>
</evidence>
<dbReference type="InterPro" id="IPR012292">
    <property type="entry name" value="Globin/Proto"/>
</dbReference>
<evidence type="ECO:0000313" key="6">
    <source>
        <dbReference type="EMBL" id="TLS38955.1"/>
    </source>
</evidence>
<gene>
    <name evidence="6" type="ORF">FCL54_01190</name>
</gene>
<protein>
    <submittedName>
        <fullName evidence="6">Globin</fullName>
    </submittedName>
</protein>
<keyword evidence="4" id="KW-0408">Iron</keyword>
<dbReference type="Pfam" id="PF01152">
    <property type="entry name" value="Bac_globin"/>
    <property type="match status" value="1"/>
</dbReference>
<name>A0A5R9FHB4_9BACL</name>
<evidence type="ECO:0000256" key="3">
    <source>
        <dbReference type="ARBA" id="ARBA00022723"/>
    </source>
</evidence>
<evidence type="ECO:0000313" key="7">
    <source>
        <dbReference type="Proteomes" id="UP000308230"/>
    </source>
</evidence>
<comment type="similarity">
    <text evidence="5">Belongs to the truncated hemoglobin family. Group II subfamily.</text>
</comment>
<evidence type="ECO:0000256" key="4">
    <source>
        <dbReference type="ARBA" id="ARBA00023004"/>
    </source>
</evidence>
<reference evidence="6 7" key="1">
    <citation type="submission" date="2019-04" db="EMBL/GenBank/DDBJ databases">
        <title>Bacillus caeni sp. nov., a bacterium isolated from mangrove sediment.</title>
        <authorList>
            <person name="Huang H."/>
            <person name="Mo K."/>
            <person name="Hu Y."/>
        </authorList>
    </citation>
    <scope>NUCLEOTIDE SEQUENCE [LARGE SCALE GENOMIC DNA]</scope>
    <source>
        <strain evidence="6 7">HB172195</strain>
    </source>
</reference>
<dbReference type="PANTHER" id="PTHR47366">
    <property type="entry name" value="TWO-ON-TWO HEMOGLOBIN-3"/>
    <property type="match status" value="1"/>
</dbReference>
<dbReference type="SUPFAM" id="SSF46458">
    <property type="entry name" value="Globin-like"/>
    <property type="match status" value="1"/>
</dbReference>
<evidence type="ECO:0000256" key="2">
    <source>
        <dbReference type="ARBA" id="ARBA00022617"/>
    </source>
</evidence>
<dbReference type="AlphaFoldDB" id="A0A5R9FHB4"/>
<accession>A0A5R9FHB4</accession>
<keyword evidence="1" id="KW-0813">Transport</keyword>
<dbReference type="InterPro" id="IPR001486">
    <property type="entry name" value="Hemoglobin_trunc"/>
</dbReference>
<keyword evidence="7" id="KW-1185">Reference proteome</keyword>
<dbReference type="RefSeq" id="WP_138122322.1">
    <property type="nucleotide sequence ID" value="NZ_SWLG01000001.1"/>
</dbReference>
<dbReference type="EMBL" id="SWLG01000001">
    <property type="protein sequence ID" value="TLS38955.1"/>
    <property type="molecule type" value="Genomic_DNA"/>
</dbReference>
<dbReference type="GO" id="GO:0020037">
    <property type="term" value="F:heme binding"/>
    <property type="evidence" value="ECO:0007669"/>
    <property type="project" value="InterPro"/>
</dbReference>
<organism evidence="6 7">
    <name type="scientific">Exobacillus caeni</name>
    <dbReference type="NCBI Taxonomy" id="2574798"/>
    <lineage>
        <taxon>Bacteria</taxon>
        <taxon>Bacillati</taxon>
        <taxon>Bacillota</taxon>
        <taxon>Bacilli</taxon>
        <taxon>Bacillales</taxon>
        <taxon>Guptibacillaceae</taxon>
        <taxon>Exobacillus</taxon>
    </lineage>
</organism>
<dbReference type="InterPro" id="IPR044203">
    <property type="entry name" value="GlbO/GLB3-like"/>
</dbReference>
<keyword evidence="3" id="KW-0479">Metal-binding</keyword>
<dbReference type="InterPro" id="IPR009050">
    <property type="entry name" value="Globin-like_sf"/>
</dbReference>
<dbReference type="GO" id="GO:0005344">
    <property type="term" value="F:oxygen carrier activity"/>
    <property type="evidence" value="ECO:0007669"/>
    <property type="project" value="InterPro"/>
</dbReference>
<keyword evidence="2" id="KW-0349">Heme</keyword>
<proteinExistence type="inferred from homology"/>
<dbReference type="PANTHER" id="PTHR47366:SF1">
    <property type="entry name" value="TWO-ON-TWO HEMOGLOBIN-3"/>
    <property type="match status" value="1"/>
</dbReference>
<dbReference type="Proteomes" id="UP000308230">
    <property type="component" value="Unassembled WGS sequence"/>
</dbReference>
<evidence type="ECO:0000256" key="1">
    <source>
        <dbReference type="ARBA" id="ARBA00022448"/>
    </source>
</evidence>
<comment type="caution">
    <text evidence="6">The sequence shown here is derived from an EMBL/GenBank/DDBJ whole genome shotgun (WGS) entry which is preliminary data.</text>
</comment>